<keyword evidence="2" id="KW-1185">Reference proteome</keyword>
<evidence type="ECO:0000313" key="1">
    <source>
        <dbReference type="EMBL" id="ELY63416.1"/>
    </source>
</evidence>
<name>L9XPQ5_9EURY</name>
<comment type="caution">
    <text evidence="1">The sequence shown here is derived from an EMBL/GenBank/DDBJ whole genome shotgun (WGS) entry which is preliminary data.</text>
</comment>
<proteinExistence type="predicted"/>
<dbReference type="AlphaFoldDB" id="L9XPQ5"/>
<dbReference type="OrthoDB" id="196792at2157"/>
<organism evidence="1 2">
    <name type="scientific">Natronococcus jeotgali DSM 18795</name>
    <dbReference type="NCBI Taxonomy" id="1227498"/>
    <lineage>
        <taxon>Archaea</taxon>
        <taxon>Methanobacteriati</taxon>
        <taxon>Methanobacteriota</taxon>
        <taxon>Stenosarchaea group</taxon>
        <taxon>Halobacteria</taxon>
        <taxon>Halobacteriales</taxon>
        <taxon>Natrialbaceae</taxon>
        <taxon>Natronococcus</taxon>
    </lineage>
</organism>
<reference evidence="1 2" key="1">
    <citation type="journal article" date="2014" name="PLoS Genet.">
        <title>Phylogenetically driven sequencing of extremely halophilic archaea reveals strategies for static and dynamic osmo-response.</title>
        <authorList>
            <person name="Becker E.A."/>
            <person name="Seitzer P.M."/>
            <person name="Tritt A."/>
            <person name="Larsen D."/>
            <person name="Krusor M."/>
            <person name="Yao A.I."/>
            <person name="Wu D."/>
            <person name="Madern D."/>
            <person name="Eisen J.A."/>
            <person name="Darling A.E."/>
            <person name="Facciotti M.T."/>
        </authorList>
    </citation>
    <scope>NUCLEOTIDE SEQUENCE [LARGE SCALE GENOMIC DNA]</scope>
    <source>
        <strain evidence="1 2">DSM 18795</strain>
    </source>
</reference>
<evidence type="ECO:0000313" key="2">
    <source>
        <dbReference type="Proteomes" id="UP000011531"/>
    </source>
</evidence>
<dbReference type="Proteomes" id="UP000011531">
    <property type="component" value="Unassembled WGS sequence"/>
</dbReference>
<protein>
    <recommendedName>
        <fullName evidence="3">Transcriptional regulator</fullName>
    </recommendedName>
</protein>
<gene>
    <name evidence="1" type="ORF">C492_07250</name>
</gene>
<evidence type="ECO:0008006" key="3">
    <source>
        <dbReference type="Google" id="ProtNLM"/>
    </source>
</evidence>
<dbReference type="RefSeq" id="WP_008421797.1">
    <property type="nucleotide sequence ID" value="NZ_AOIA01000045.1"/>
</dbReference>
<dbReference type="EMBL" id="AOIA01000045">
    <property type="protein sequence ID" value="ELY63416.1"/>
    <property type="molecule type" value="Genomic_DNA"/>
</dbReference>
<accession>L9XPQ5</accession>
<sequence>MTADETPSIVDRNRLAPKSLTDRVDAVSVGDEITFNDREESYEVVETDRYSVTLSGLNDERITLSQNLQTGGWAVHEELWWVGPGDAED</sequence>